<gene>
    <name evidence="2" type="ORF">FAZ98_10425</name>
</gene>
<dbReference type="OrthoDB" id="5526813at2"/>
<sequence>MSAKTISAVEVVPVAKARYRKIEVRMWGDEKFCALSPIQPSAQALWIFLLTGPHTGPIPGLFRSGRAAMAEELNWGPEAFEEAFREVFQQGMAQADWKAKVVWIPNAIKCNRPESPNVVRSWASEWALIPECDLKREAYESLRANIHGLGEAYGKAFEEAFGKASGKPSGKTCGNQEQEQEQEQEKSLAANAAVDNCAGAPLIDLLGAEIGNSKDVTKGTGVAQLLCPTDRIVRAYHEVMPDNPRVKVLNNGRRKSIAARWKEAARLDCKPFGYSTVAEGLAAWRAFFEVCAQSEFLTGRSKPQPGKPPFVADIDFLMSPGGFSKCLENKYHRDAA</sequence>
<dbReference type="EMBL" id="CP046913">
    <property type="protein sequence ID" value="QGZ62110.1"/>
    <property type="molecule type" value="Genomic_DNA"/>
</dbReference>
<proteinExistence type="predicted"/>
<evidence type="ECO:0000313" key="3">
    <source>
        <dbReference type="Proteomes" id="UP000433577"/>
    </source>
</evidence>
<organism evidence="2 3">
    <name type="scientific">Paraburkholderia acidisoli</name>
    <dbReference type="NCBI Taxonomy" id="2571748"/>
    <lineage>
        <taxon>Bacteria</taxon>
        <taxon>Pseudomonadati</taxon>
        <taxon>Pseudomonadota</taxon>
        <taxon>Betaproteobacteria</taxon>
        <taxon>Burkholderiales</taxon>
        <taxon>Burkholderiaceae</taxon>
        <taxon>Paraburkholderia</taxon>
    </lineage>
</organism>
<evidence type="ECO:0000256" key="1">
    <source>
        <dbReference type="SAM" id="MobiDB-lite"/>
    </source>
</evidence>
<dbReference type="AlphaFoldDB" id="A0A7Z2GIJ8"/>
<name>A0A7Z2GIJ8_9BURK</name>
<protein>
    <submittedName>
        <fullName evidence="2">Uncharacterized protein</fullName>
    </submittedName>
</protein>
<feature type="region of interest" description="Disordered" evidence="1">
    <location>
        <begin position="165"/>
        <end position="185"/>
    </location>
</feature>
<dbReference type="RefSeq" id="WP_158951141.1">
    <property type="nucleotide sequence ID" value="NZ_CP046913.1"/>
</dbReference>
<dbReference type="KEGG" id="pacs:FAZ98_10425"/>
<evidence type="ECO:0000313" key="2">
    <source>
        <dbReference type="EMBL" id="QGZ62110.1"/>
    </source>
</evidence>
<accession>A0A7Z2GIJ8</accession>
<reference evidence="2 3" key="1">
    <citation type="submission" date="2019-12" db="EMBL/GenBank/DDBJ databases">
        <title>Paraburkholderia acidiphila 7Q-K02 sp. nov and Paraburkholderia acidisoli DHF22 sp. nov., two strains isolated from forest soil.</title>
        <authorList>
            <person name="Gao Z."/>
            <person name="Qiu L."/>
        </authorList>
    </citation>
    <scope>NUCLEOTIDE SEQUENCE [LARGE SCALE GENOMIC DNA]</scope>
    <source>
        <strain evidence="2 3">DHF22</strain>
    </source>
</reference>
<dbReference type="Proteomes" id="UP000433577">
    <property type="component" value="Chromosome 1"/>
</dbReference>
<keyword evidence="3" id="KW-1185">Reference proteome</keyword>